<evidence type="ECO:0000259" key="3">
    <source>
        <dbReference type="Pfam" id="PF01145"/>
    </source>
</evidence>
<name>A0A0P6WN72_9CHLR</name>
<keyword evidence="2" id="KW-1133">Transmembrane helix</keyword>
<sequence length="456" mass="52014">MSDMINPEDLEEPEESESPLQRLERAAEEIESRLPFPPSESDLQELGGLIRLFIIIPAILAAFAFLGDILFEHVDAVALAQHIREINPFARPLPDWMLTVMAFLFNGQNFRYMIAPTTAIILVIFGAANYVRNVYHLPDFKMGLRYVIASIFALRYPRLEIDNGLKKIKDGEVNLLDRIGGPGYALVQPGNAVMFRTLREPSRMRGSGAHFLLPFETIGQIASLDEQHGRLDELQVTTRDGFRVMLREVQFRFRIDAQNWQRTLETPYPYSEESFYNMAYNLSVRDDGPRPWKATVRQMVVGAIMDYINSHDIDFLTAPREKERDPRRELKNELFAQAVSQRMRRAGASLLWIDVGFFDVVEPDVDQKRIDLWKADWVGNAKVSLAYGEAKRMAYLELGRAEAQAELIMSITHALENVDFARGNPQNLRSILLSRTAQILEAISSENKDLPQGPKT</sequence>
<dbReference type="InterPro" id="IPR001107">
    <property type="entry name" value="Band_7"/>
</dbReference>
<organism evidence="4 5">
    <name type="scientific">Ornatilinea apprima</name>
    <dbReference type="NCBI Taxonomy" id="1134406"/>
    <lineage>
        <taxon>Bacteria</taxon>
        <taxon>Bacillati</taxon>
        <taxon>Chloroflexota</taxon>
        <taxon>Anaerolineae</taxon>
        <taxon>Anaerolineales</taxon>
        <taxon>Anaerolineaceae</taxon>
        <taxon>Ornatilinea</taxon>
    </lineage>
</organism>
<evidence type="ECO:0000313" key="5">
    <source>
        <dbReference type="Proteomes" id="UP000050417"/>
    </source>
</evidence>
<evidence type="ECO:0000313" key="4">
    <source>
        <dbReference type="EMBL" id="KPL71478.1"/>
    </source>
</evidence>
<dbReference type="OrthoDB" id="153337at2"/>
<accession>A0A0P6WN72</accession>
<protein>
    <recommendedName>
        <fullName evidence="3">Band 7 domain-containing protein</fullName>
    </recommendedName>
</protein>
<dbReference type="Proteomes" id="UP000050417">
    <property type="component" value="Unassembled WGS sequence"/>
</dbReference>
<feature type="transmembrane region" description="Helical" evidence="2">
    <location>
        <begin position="49"/>
        <end position="71"/>
    </location>
</feature>
<dbReference type="EMBL" id="LGCL01000041">
    <property type="protein sequence ID" value="KPL71478.1"/>
    <property type="molecule type" value="Genomic_DNA"/>
</dbReference>
<evidence type="ECO:0000256" key="1">
    <source>
        <dbReference type="SAM" id="MobiDB-lite"/>
    </source>
</evidence>
<keyword evidence="5" id="KW-1185">Reference proteome</keyword>
<dbReference type="Pfam" id="PF01145">
    <property type="entry name" value="Band_7"/>
    <property type="match status" value="1"/>
</dbReference>
<evidence type="ECO:0000256" key="2">
    <source>
        <dbReference type="SAM" id="Phobius"/>
    </source>
</evidence>
<proteinExistence type="predicted"/>
<keyword evidence="2" id="KW-0472">Membrane</keyword>
<feature type="region of interest" description="Disordered" evidence="1">
    <location>
        <begin position="1"/>
        <end position="22"/>
    </location>
</feature>
<comment type="caution">
    <text evidence="4">The sequence shown here is derived from an EMBL/GenBank/DDBJ whole genome shotgun (WGS) entry which is preliminary data.</text>
</comment>
<reference evidence="4 5" key="1">
    <citation type="submission" date="2015-07" db="EMBL/GenBank/DDBJ databases">
        <title>Genome sequence of Ornatilinea apprima DSM 23815.</title>
        <authorList>
            <person name="Hemp J."/>
            <person name="Ward L.M."/>
            <person name="Pace L.A."/>
            <person name="Fischer W.W."/>
        </authorList>
    </citation>
    <scope>NUCLEOTIDE SEQUENCE [LARGE SCALE GENOMIC DNA]</scope>
    <source>
        <strain evidence="4 5">P3M-1</strain>
    </source>
</reference>
<feature type="domain" description="Band 7" evidence="3">
    <location>
        <begin position="187"/>
        <end position="350"/>
    </location>
</feature>
<dbReference type="RefSeq" id="WP_075064343.1">
    <property type="nucleotide sequence ID" value="NZ_LGCL01000041.1"/>
</dbReference>
<gene>
    <name evidence="4" type="ORF">ADN00_17520</name>
</gene>
<feature type="transmembrane region" description="Helical" evidence="2">
    <location>
        <begin position="110"/>
        <end position="131"/>
    </location>
</feature>
<dbReference type="STRING" id="1134406.ADN00_17520"/>
<feature type="compositionally biased region" description="Acidic residues" evidence="1">
    <location>
        <begin position="1"/>
        <end position="17"/>
    </location>
</feature>
<keyword evidence="2" id="KW-0812">Transmembrane</keyword>
<dbReference type="AlphaFoldDB" id="A0A0P6WN72"/>